<dbReference type="SUPFAM" id="SSF51445">
    <property type="entry name" value="(Trans)glycosidases"/>
    <property type="match status" value="1"/>
</dbReference>
<dbReference type="InterPro" id="IPR006048">
    <property type="entry name" value="A-amylase/branching_C"/>
</dbReference>
<feature type="domain" description="Glycosyl hydrolase family 13 catalytic" evidence="7">
    <location>
        <begin position="121"/>
        <end position="483"/>
    </location>
</feature>
<proteinExistence type="inferred from homology"/>
<evidence type="ECO:0000313" key="9">
    <source>
        <dbReference type="Proteomes" id="UP001165430"/>
    </source>
</evidence>
<dbReference type="Gene3D" id="2.60.40.1180">
    <property type="entry name" value="Golgi alpha-mannosidase II"/>
    <property type="match status" value="1"/>
</dbReference>
<evidence type="ECO:0000256" key="2">
    <source>
        <dbReference type="ARBA" id="ARBA00002953"/>
    </source>
</evidence>
<dbReference type="InterPro" id="IPR014756">
    <property type="entry name" value="Ig_E-set"/>
</dbReference>
<sequence length="598" mass="67492">MNNEKYSGMGAILGPEGVTFRVWAPNAEKVFVFGSFNEWNDSSCEMEHEGNGYWSFHASDASEGTEYKFIIHNNGNVLHRNDPYALKMTNSVGNSVVYDLWKDFNDHEFRPPAINEMVIYELHIGTFNREGREDGQVGDFYTAAKKLDYIRDLGVNTVEIMPVAEFPGDLSWGYNPSNPFAVETSYGGPDALKHFVFEAHMRGIAVILDVVYNHLGPTDLNLWQYDGWEENGKGGIYFYNDHRAKTPWGDTRPDYGRPEVRNYLRDNALLWLEAFQCDGLRFDATAIIRLLNVDDQMGGAVLEEGVGFLRSLNQEIKEKFPHKILIAEDLKFDSSVTADLDQGGLGFDSQWGIGFSHVLREVLTISNDHDRSINAVENLLLSKFNNDVFEKVIYTESHDEVANIESKRLPEEIQPGDAEGEYAKKKSTLGALVIFTAPGIPMIFQGQEFLTYEHFHDSKPLDWGRLEYFGGIVNLYRDLIHLRKASEGFARGLNGQGIDILHHDDQGLVLAYARYHHDDPDNPVVIVVNFSVETKLGYRFGVHHGGNWNVIFNSGWSGYDQVFSEVDVKEVHSGEGLNGKQHSLVVDIPSYGGLILSR</sequence>
<dbReference type="Pfam" id="PF02922">
    <property type="entry name" value="CBM_48"/>
    <property type="match status" value="1"/>
</dbReference>
<dbReference type="InterPro" id="IPR044143">
    <property type="entry name" value="GlgB_N_E_set_prok"/>
</dbReference>
<evidence type="ECO:0000256" key="4">
    <source>
        <dbReference type="ARBA" id="ARBA00012541"/>
    </source>
</evidence>
<dbReference type="InterPro" id="IPR013780">
    <property type="entry name" value="Glyco_hydro_b"/>
</dbReference>
<evidence type="ECO:0000256" key="6">
    <source>
        <dbReference type="ARBA" id="ARBA00023277"/>
    </source>
</evidence>
<name>A0ABS9V7S5_9BACT</name>
<evidence type="ECO:0000256" key="5">
    <source>
        <dbReference type="ARBA" id="ARBA00022679"/>
    </source>
</evidence>
<organism evidence="8 9">
    <name type="scientific">Belliella alkalica</name>
    <dbReference type="NCBI Taxonomy" id="1730871"/>
    <lineage>
        <taxon>Bacteria</taxon>
        <taxon>Pseudomonadati</taxon>
        <taxon>Bacteroidota</taxon>
        <taxon>Cytophagia</taxon>
        <taxon>Cytophagales</taxon>
        <taxon>Cyclobacteriaceae</taxon>
        <taxon>Belliella</taxon>
    </lineage>
</organism>
<dbReference type="InterPro" id="IPR017853">
    <property type="entry name" value="GH"/>
</dbReference>
<evidence type="ECO:0000256" key="3">
    <source>
        <dbReference type="ARBA" id="ARBA00009000"/>
    </source>
</evidence>
<dbReference type="Proteomes" id="UP001165430">
    <property type="component" value="Unassembled WGS sequence"/>
</dbReference>
<keyword evidence="8" id="KW-0378">Hydrolase</keyword>
<comment type="catalytic activity">
    <reaction evidence="1">
        <text>Transfers a segment of a (1-&gt;4)-alpha-D-glucan chain to a primary hydroxy group in a similar glucan chain.</text>
        <dbReference type="EC" id="2.4.1.18"/>
    </reaction>
</comment>
<comment type="function">
    <text evidence="2">Catalyzes the formation of the alpha-1,6-glucosidic linkages in glycogen by scission of a 1,4-alpha-linked oligosaccharide from growing alpha-1,4-glucan chains and the subsequent attachment of the oligosaccharide to the alpha-1,6 position.</text>
</comment>
<dbReference type="SMART" id="SM00642">
    <property type="entry name" value="Aamy"/>
    <property type="match status" value="1"/>
</dbReference>
<comment type="similarity">
    <text evidence="3">Belongs to the glycosyl hydrolase 13 family. GlgB subfamily.</text>
</comment>
<dbReference type="SUPFAM" id="SSF81296">
    <property type="entry name" value="E set domains"/>
    <property type="match status" value="1"/>
</dbReference>
<dbReference type="InterPro" id="IPR013783">
    <property type="entry name" value="Ig-like_fold"/>
</dbReference>
<dbReference type="Gene3D" id="3.20.20.80">
    <property type="entry name" value="Glycosidases"/>
    <property type="match status" value="1"/>
</dbReference>
<dbReference type="EMBL" id="JAKZGO010000002">
    <property type="protein sequence ID" value="MCH7412473.1"/>
    <property type="molecule type" value="Genomic_DNA"/>
</dbReference>
<dbReference type="InterPro" id="IPR004193">
    <property type="entry name" value="Glyco_hydro_13_N"/>
</dbReference>
<dbReference type="PANTHER" id="PTHR43651">
    <property type="entry name" value="1,4-ALPHA-GLUCAN-BRANCHING ENZYME"/>
    <property type="match status" value="1"/>
</dbReference>
<evidence type="ECO:0000259" key="7">
    <source>
        <dbReference type="SMART" id="SM00642"/>
    </source>
</evidence>
<accession>A0ABS9V7S5</accession>
<dbReference type="CDD" id="cd02855">
    <property type="entry name" value="E_set_GBE_prok_N"/>
    <property type="match status" value="1"/>
</dbReference>
<dbReference type="InterPro" id="IPR006047">
    <property type="entry name" value="GH13_cat_dom"/>
</dbReference>
<keyword evidence="6" id="KW-0119">Carbohydrate metabolism</keyword>
<dbReference type="Pfam" id="PF02806">
    <property type="entry name" value="Alpha-amylase_C"/>
    <property type="match status" value="1"/>
</dbReference>
<evidence type="ECO:0000313" key="8">
    <source>
        <dbReference type="EMBL" id="MCH7412473.1"/>
    </source>
</evidence>
<keyword evidence="5" id="KW-0808">Transferase</keyword>
<dbReference type="PIRSF" id="PIRSF000463">
    <property type="entry name" value="GlgB"/>
    <property type="match status" value="1"/>
</dbReference>
<dbReference type="PANTHER" id="PTHR43651:SF11">
    <property type="entry name" value="MALTO-OLIGOSYLTREHALOSE TREHALOHYDROLASE"/>
    <property type="match status" value="1"/>
</dbReference>
<dbReference type="EC" id="2.4.1.18" evidence="4"/>
<dbReference type="InterPro" id="IPR037439">
    <property type="entry name" value="Branching_enzy"/>
</dbReference>
<protein>
    <recommendedName>
        <fullName evidence="4">1,4-alpha-glucan branching enzyme</fullName>
        <ecNumber evidence="4">2.4.1.18</ecNumber>
    </recommendedName>
</protein>
<evidence type="ECO:0000256" key="1">
    <source>
        <dbReference type="ARBA" id="ARBA00000826"/>
    </source>
</evidence>
<comment type="caution">
    <text evidence="8">The sequence shown here is derived from an EMBL/GenBank/DDBJ whole genome shotgun (WGS) entry which is preliminary data.</text>
</comment>
<dbReference type="GO" id="GO:0016787">
    <property type="term" value="F:hydrolase activity"/>
    <property type="evidence" value="ECO:0007669"/>
    <property type="project" value="UniProtKB-KW"/>
</dbReference>
<dbReference type="Pfam" id="PF00128">
    <property type="entry name" value="Alpha-amylase"/>
    <property type="match status" value="2"/>
</dbReference>
<dbReference type="Gene3D" id="2.60.40.10">
    <property type="entry name" value="Immunoglobulins"/>
    <property type="match status" value="1"/>
</dbReference>
<keyword evidence="9" id="KW-1185">Reference proteome</keyword>
<dbReference type="RefSeq" id="WP_241410055.1">
    <property type="nucleotide sequence ID" value="NZ_JAKZGO010000002.1"/>
</dbReference>
<reference evidence="8" key="1">
    <citation type="submission" date="2022-03" db="EMBL/GenBank/DDBJ databases">
        <title>De novo assembled genomes of Belliella spp. (Cyclobacteriaceae) strains.</title>
        <authorList>
            <person name="Szabo A."/>
            <person name="Korponai K."/>
            <person name="Felfoldi T."/>
        </authorList>
    </citation>
    <scope>NUCLEOTIDE SEQUENCE</scope>
    <source>
        <strain evidence="8">DSM 111903</strain>
    </source>
</reference>
<dbReference type="SUPFAM" id="SSF51011">
    <property type="entry name" value="Glycosyl hydrolase domain"/>
    <property type="match status" value="1"/>
</dbReference>
<dbReference type="CDD" id="cd11325">
    <property type="entry name" value="AmyAc_GTHase"/>
    <property type="match status" value="1"/>
</dbReference>
<gene>
    <name evidence="8" type="ORF">MM213_03175</name>
</gene>